<dbReference type="AlphaFoldDB" id="A0A837LDW6"/>
<sequence>MVQAARGPMGIVEAACQNSASPTGAREMRKVLCLQGESPNQAGLISSAPRLIWSRSIDSNKAPKLPSPKPSR</sequence>
<organism evidence="1 2">
    <name type="scientific">Enterobacter roggenkampii</name>
    <dbReference type="NCBI Taxonomy" id="1812935"/>
    <lineage>
        <taxon>Bacteria</taxon>
        <taxon>Pseudomonadati</taxon>
        <taxon>Pseudomonadota</taxon>
        <taxon>Gammaproteobacteria</taxon>
        <taxon>Enterobacterales</taxon>
        <taxon>Enterobacteriaceae</taxon>
        <taxon>Enterobacter</taxon>
        <taxon>Enterobacter cloacae complex</taxon>
    </lineage>
</organism>
<dbReference type="EMBL" id="LEDI01000025">
    <property type="protein sequence ID" value="KLQ03335.1"/>
    <property type="molecule type" value="Genomic_DNA"/>
</dbReference>
<comment type="caution">
    <text evidence="1">The sequence shown here is derived from an EMBL/GenBank/DDBJ whole genome shotgun (WGS) entry which is preliminary data.</text>
</comment>
<evidence type="ECO:0000313" key="2">
    <source>
        <dbReference type="Proteomes" id="UP000036013"/>
    </source>
</evidence>
<protein>
    <submittedName>
        <fullName evidence="1">Uncharacterized protein</fullName>
    </submittedName>
</protein>
<dbReference type="Proteomes" id="UP000036013">
    <property type="component" value="Unassembled WGS sequence"/>
</dbReference>
<reference evidence="1 2" key="1">
    <citation type="submission" date="2015-06" db="EMBL/GenBank/DDBJ databases">
        <authorList>
            <person name="Adams M."/>
            <person name="Sutton G."/>
            <person name="Nelson K."/>
            <person name="Bonomo R."/>
            <person name="McCorrison J."/>
            <person name="Sanka R."/>
            <person name="Brinkac L."/>
            <person name="Nierman W."/>
        </authorList>
    </citation>
    <scope>NUCLEOTIDE SEQUENCE [LARGE SCALE GENOMIC DNA]</scope>
    <source>
        <strain evidence="1 2">GN02692</strain>
    </source>
</reference>
<proteinExistence type="predicted"/>
<gene>
    <name evidence="1" type="ORF">ABF77_12705</name>
</gene>
<evidence type="ECO:0000313" key="1">
    <source>
        <dbReference type="EMBL" id="KLQ03335.1"/>
    </source>
</evidence>
<accession>A0A837LDW6</accession>
<name>A0A837LDW6_9ENTR</name>